<reference evidence="2" key="1">
    <citation type="journal article" date="2014" name="Int. J. Syst. Evol. Microbiol.">
        <title>Complete genome sequence of Corynebacterium casei LMG S-19264T (=DSM 44701T), isolated from a smear-ripened cheese.</title>
        <authorList>
            <consortium name="US DOE Joint Genome Institute (JGI-PGF)"/>
            <person name="Walter F."/>
            <person name="Albersmeier A."/>
            <person name="Kalinowski J."/>
            <person name="Ruckert C."/>
        </authorList>
    </citation>
    <scope>NUCLEOTIDE SEQUENCE</scope>
    <source>
        <strain evidence="2">VKM B-1513</strain>
    </source>
</reference>
<dbReference type="SUPFAM" id="SSF54427">
    <property type="entry name" value="NTF2-like"/>
    <property type="match status" value="1"/>
</dbReference>
<keyword evidence="3" id="KW-1185">Reference proteome</keyword>
<dbReference type="Proteomes" id="UP001143486">
    <property type="component" value="Unassembled WGS sequence"/>
</dbReference>
<protein>
    <recommendedName>
        <fullName evidence="1">SnoaL-like domain-containing protein</fullName>
    </recommendedName>
</protein>
<evidence type="ECO:0000313" key="3">
    <source>
        <dbReference type="Proteomes" id="UP001143486"/>
    </source>
</evidence>
<feature type="domain" description="SnoaL-like" evidence="1">
    <location>
        <begin position="10"/>
        <end position="137"/>
    </location>
</feature>
<evidence type="ECO:0000259" key="1">
    <source>
        <dbReference type="Pfam" id="PF13577"/>
    </source>
</evidence>
<evidence type="ECO:0000313" key="2">
    <source>
        <dbReference type="EMBL" id="GLK52518.1"/>
    </source>
</evidence>
<reference evidence="2" key="2">
    <citation type="submission" date="2023-01" db="EMBL/GenBank/DDBJ databases">
        <authorList>
            <person name="Sun Q."/>
            <person name="Evtushenko L."/>
        </authorList>
    </citation>
    <scope>NUCLEOTIDE SEQUENCE</scope>
    <source>
        <strain evidence="2">VKM B-1513</strain>
    </source>
</reference>
<sequence length="179" mass="20336">MSYPPNTLETLIAKQDIQDVLARYARGVDRADADLLLSCYHADAIEEHGSTYKGPAHEYVLGAVERLAKLSHPMAHYVSNVHVEFSDDGETAWVESYVLTFARFDDKSGQAHDTLTGGRLADRFERRGGIWRIAHRKMAFDWNRDAPANETWCLGLFNPDDPKMVMGKRGREDLSYSRF</sequence>
<name>A0A9W6ILK6_9PROT</name>
<dbReference type="EMBL" id="BSFE01000005">
    <property type="protein sequence ID" value="GLK52518.1"/>
    <property type="molecule type" value="Genomic_DNA"/>
</dbReference>
<dbReference type="CDD" id="cd00531">
    <property type="entry name" value="NTF2_like"/>
    <property type="match status" value="1"/>
</dbReference>
<proteinExistence type="predicted"/>
<dbReference type="Gene3D" id="3.10.450.50">
    <property type="match status" value="1"/>
</dbReference>
<dbReference type="AlphaFoldDB" id="A0A9W6ILK6"/>
<dbReference type="RefSeq" id="WP_271186885.1">
    <property type="nucleotide sequence ID" value="NZ_BSFE01000005.1"/>
</dbReference>
<organism evidence="2 3">
    <name type="scientific">Maricaulis virginensis</name>
    <dbReference type="NCBI Taxonomy" id="144022"/>
    <lineage>
        <taxon>Bacteria</taxon>
        <taxon>Pseudomonadati</taxon>
        <taxon>Pseudomonadota</taxon>
        <taxon>Alphaproteobacteria</taxon>
        <taxon>Maricaulales</taxon>
        <taxon>Maricaulaceae</taxon>
        <taxon>Maricaulis</taxon>
    </lineage>
</organism>
<accession>A0A9W6ILK6</accession>
<gene>
    <name evidence="2" type="ORF">GCM10017621_20260</name>
</gene>
<dbReference type="Pfam" id="PF13577">
    <property type="entry name" value="SnoaL_4"/>
    <property type="match status" value="1"/>
</dbReference>
<dbReference type="InterPro" id="IPR032710">
    <property type="entry name" value="NTF2-like_dom_sf"/>
</dbReference>
<comment type="caution">
    <text evidence="2">The sequence shown here is derived from an EMBL/GenBank/DDBJ whole genome shotgun (WGS) entry which is preliminary data.</text>
</comment>
<dbReference type="InterPro" id="IPR037401">
    <property type="entry name" value="SnoaL-like"/>
</dbReference>